<feature type="compositionally biased region" description="Polar residues" evidence="1">
    <location>
        <begin position="57"/>
        <end position="69"/>
    </location>
</feature>
<reference evidence="4" key="1">
    <citation type="submission" date="2017-02" db="UniProtKB">
        <authorList>
            <consortium name="WormBaseParasite"/>
        </authorList>
    </citation>
    <scope>IDENTIFICATION</scope>
</reference>
<dbReference type="EMBL" id="UYRR01031398">
    <property type="protein sequence ID" value="VDK49761.1"/>
    <property type="molecule type" value="Genomic_DNA"/>
</dbReference>
<gene>
    <name evidence="2" type="ORF">ASIM_LOCUS13461</name>
</gene>
<feature type="region of interest" description="Disordered" evidence="1">
    <location>
        <begin position="1"/>
        <end position="28"/>
    </location>
</feature>
<feature type="region of interest" description="Disordered" evidence="1">
    <location>
        <begin position="57"/>
        <end position="82"/>
    </location>
</feature>
<evidence type="ECO:0000313" key="4">
    <source>
        <dbReference type="WBParaSite" id="ASIM_0001403301-mRNA-1"/>
    </source>
</evidence>
<keyword evidence="3" id="KW-1185">Reference proteome</keyword>
<feature type="compositionally biased region" description="Basic and acidic residues" evidence="1">
    <location>
        <begin position="9"/>
        <end position="23"/>
    </location>
</feature>
<reference evidence="2 3" key="2">
    <citation type="submission" date="2018-11" db="EMBL/GenBank/DDBJ databases">
        <authorList>
            <consortium name="Pathogen Informatics"/>
        </authorList>
    </citation>
    <scope>NUCLEOTIDE SEQUENCE [LARGE SCALE GENOMIC DNA]</scope>
</reference>
<dbReference type="WBParaSite" id="ASIM_0001403301-mRNA-1">
    <property type="protein sequence ID" value="ASIM_0001403301-mRNA-1"/>
    <property type="gene ID" value="ASIM_0001403301"/>
</dbReference>
<organism evidence="4">
    <name type="scientific">Anisakis simplex</name>
    <name type="common">Herring worm</name>
    <dbReference type="NCBI Taxonomy" id="6269"/>
    <lineage>
        <taxon>Eukaryota</taxon>
        <taxon>Metazoa</taxon>
        <taxon>Ecdysozoa</taxon>
        <taxon>Nematoda</taxon>
        <taxon>Chromadorea</taxon>
        <taxon>Rhabditida</taxon>
        <taxon>Spirurina</taxon>
        <taxon>Ascaridomorpha</taxon>
        <taxon>Ascaridoidea</taxon>
        <taxon>Anisakidae</taxon>
        <taxon>Anisakis</taxon>
        <taxon>Anisakis simplex complex</taxon>
    </lineage>
</organism>
<accession>A0A0M3JZT0</accession>
<dbReference type="Proteomes" id="UP000267096">
    <property type="component" value="Unassembled WGS sequence"/>
</dbReference>
<evidence type="ECO:0000313" key="3">
    <source>
        <dbReference type="Proteomes" id="UP000267096"/>
    </source>
</evidence>
<protein>
    <submittedName>
        <fullName evidence="4">Ovule protein</fullName>
    </submittedName>
</protein>
<name>A0A0M3JZT0_ANISI</name>
<sequence>MPSITDVTPRSDVDNGIVEKSEEFQEPESFLEALLQTDDPHREEYFGDEWSRDDSLSNLFNTQSSSSGRYYNEEEDENGNIRTGDDLASLFLYCRTCGRGKRSVKNQNAT</sequence>
<evidence type="ECO:0000256" key="1">
    <source>
        <dbReference type="SAM" id="MobiDB-lite"/>
    </source>
</evidence>
<proteinExistence type="predicted"/>
<dbReference type="AlphaFoldDB" id="A0A0M3JZT0"/>
<evidence type="ECO:0000313" key="2">
    <source>
        <dbReference type="EMBL" id="VDK49761.1"/>
    </source>
</evidence>